<feature type="region of interest" description="Disordered" evidence="1">
    <location>
        <begin position="346"/>
        <end position="366"/>
    </location>
</feature>
<dbReference type="Proteomes" id="UP000467700">
    <property type="component" value="Unassembled WGS sequence"/>
</dbReference>
<evidence type="ECO:0000256" key="1">
    <source>
        <dbReference type="SAM" id="MobiDB-lite"/>
    </source>
</evidence>
<protein>
    <submittedName>
        <fullName evidence="2">Uncharacterized protein</fullName>
    </submittedName>
</protein>
<organism evidence="2 3">
    <name type="scientific">Cyclocybe aegerita</name>
    <name type="common">Black poplar mushroom</name>
    <name type="synonym">Agrocybe aegerita</name>
    <dbReference type="NCBI Taxonomy" id="1973307"/>
    <lineage>
        <taxon>Eukaryota</taxon>
        <taxon>Fungi</taxon>
        <taxon>Dikarya</taxon>
        <taxon>Basidiomycota</taxon>
        <taxon>Agaricomycotina</taxon>
        <taxon>Agaricomycetes</taxon>
        <taxon>Agaricomycetidae</taxon>
        <taxon>Agaricales</taxon>
        <taxon>Agaricineae</taxon>
        <taxon>Bolbitiaceae</taxon>
        <taxon>Cyclocybe</taxon>
    </lineage>
</organism>
<gene>
    <name evidence="2" type="ORF">AAE3_LOCUS938</name>
</gene>
<comment type="caution">
    <text evidence="2">The sequence shown here is derived from an EMBL/GenBank/DDBJ whole genome shotgun (WGS) entry which is preliminary data.</text>
</comment>
<accession>A0A8S0WUF1</accession>
<evidence type="ECO:0000313" key="3">
    <source>
        <dbReference type="Proteomes" id="UP000467700"/>
    </source>
</evidence>
<feature type="compositionally biased region" description="Pro residues" evidence="1">
    <location>
        <begin position="108"/>
        <end position="130"/>
    </location>
</feature>
<dbReference type="AlphaFoldDB" id="A0A8S0WUF1"/>
<dbReference type="OrthoDB" id="3262497at2759"/>
<proteinExistence type="predicted"/>
<feature type="compositionally biased region" description="Low complexity" evidence="1">
    <location>
        <begin position="346"/>
        <end position="363"/>
    </location>
</feature>
<keyword evidence="3" id="KW-1185">Reference proteome</keyword>
<dbReference type="EMBL" id="CACVBS010000002">
    <property type="protein sequence ID" value="CAA7258599.1"/>
    <property type="molecule type" value="Genomic_DNA"/>
</dbReference>
<feature type="region of interest" description="Disordered" evidence="1">
    <location>
        <begin position="1"/>
        <end position="53"/>
    </location>
</feature>
<name>A0A8S0WUF1_CYCAE</name>
<sequence>MSSTWPAPPASAIHGDHEDDLSIPPWPTEPTTHWSEPDLPETSRWGSDASAGWNPVPSTFDRISLTKDVVPEFKPPFSVKSTLQEERGDDGTALTALHSSPVVTPEENTPPSPLPVEPLNPPADSPKPPPLALPTIEDADGFGAPNASVSDDWTTASMLNFSLPSAKRTDVDDAWDTARQQKEKHVPNHVAAPGTVANLIFLQLEEISNDLQKDAEAASSGELENQRNSNFDSLCLTNVPDDLTLPMSQPFSKTFPLKQPSDALKLTACTLTHPFATFMMSKGSTSWEAAIKARLNITQDSITPAGWKIVESGKQTAMPVDNRKRKTGGGLLSFFGRRATTLSAGPSRCSASSGSASVKAGTSPRASIGSSHLNPLPYHLPCSATLNWDQDPRLFELSHALKALGLTQP</sequence>
<feature type="region of interest" description="Disordered" evidence="1">
    <location>
        <begin position="98"/>
        <end position="130"/>
    </location>
</feature>
<reference evidence="2 3" key="1">
    <citation type="submission" date="2020-01" db="EMBL/GenBank/DDBJ databases">
        <authorList>
            <person name="Gupta K D."/>
        </authorList>
    </citation>
    <scope>NUCLEOTIDE SEQUENCE [LARGE SCALE GENOMIC DNA]</scope>
</reference>
<evidence type="ECO:0000313" key="2">
    <source>
        <dbReference type="EMBL" id="CAA7258599.1"/>
    </source>
</evidence>